<dbReference type="OrthoDB" id="10448918at2759"/>
<proteinExistence type="predicted"/>
<dbReference type="Proteomes" id="UP000593576">
    <property type="component" value="Unassembled WGS sequence"/>
</dbReference>
<comment type="caution">
    <text evidence="1">The sequence shown here is derived from an EMBL/GenBank/DDBJ whole genome shotgun (WGS) entry which is preliminary data.</text>
</comment>
<organism evidence="1 2">
    <name type="scientific">Gossypium schwendimanii</name>
    <name type="common">Cotton</name>
    <dbReference type="NCBI Taxonomy" id="34291"/>
    <lineage>
        <taxon>Eukaryota</taxon>
        <taxon>Viridiplantae</taxon>
        <taxon>Streptophyta</taxon>
        <taxon>Embryophyta</taxon>
        <taxon>Tracheophyta</taxon>
        <taxon>Spermatophyta</taxon>
        <taxon>Magnoliopsida</taxon>
        <taxon>eudicotyledons</taxon>
        <taxon>Gunneridae</taxon>
        <taxon>Pentapetalae</taxon>
        <taxon>rosids</taxon>
        <taxon>malvids</taxon>
        <taxon>Malvales</taxon>
        <taxon>Malvaceae</taxon>
        <taxon>Malvoideae</taxon>
        <taxon>Gossypium</taxon>
    </lineage>
</organism>
<reference evidence="1 2" key="1">
    <citation type="journal article" date="2019" name="Genome Biol. Evol.">
        <title>Insights into the evolution of the New World diploid cottons (Gossypium, subgenus Houzingenia) based on genome sequencing.</title>
        <authorList>
            <person name="Grover C.E."/>
            <person name="Arick M.A. 2nd"/>
            <person name="Thrash A."/>
            <person name="Conover J.L."/>
            <person name="Sanders W.S."/>
            <person name="Peterson D.G."/>
            <person name="Frelichowski J.E."/>
            <person name="Scheffler J.A."/>
            <person name="Scheffler B.E."/>
            <person name="Wendel J.F."/>
        </authorList>
    </citation>
    <scope>NUCLEOTIDE SEQUENCE [LARGE SCALE GENOMIC DNA]</scope>
    <source>
        <strain evidence="1">1</strain>
        <tissue evidence="1">Leaf</tissue>
    </source>
</reference>
<evidence type="ECO:0000313" key="1">
    <source>
        <dbReference type="EMBL" id="MBA0877914.1"/>
    </source>
</evidence>
<evidence type="ECO:0000313" key="2">
    <source>
        <dbReference type="Proteomes" id="UP000593576"/>
    </source>
</evidence>
<dbReference type="AlphaFoldDB" id="A0A7J9N438"/>
<protein>
    <submittedName>
        <fullName evidence="1">Uncharacterized protein</fullName>
    </submittedName>
</protein>
<accession>A0A7J9N438</accession>
<name>A0A7J9N438_GOSSC</name>
<feature type="non-terminal residue" evidence="1">
    <location>
        <position position="241"/>
    </location>
</feature>
<sequence>MRHWKCTSRTEYYGNLDFDNRSLWHLRCWMIITKSTYGNCIRIGRDFGHTTSKCRKITVFTVGKGEAAATVCPKGTTWPFKYKKKGCRRRFINEVQTITRPIINTHTITRPCNSTDTVTRPSSSTDDTHSIAFSDDTRCIGVHGPVHFHFRLHRVDHRCIGQRRTRDHKRGCRGALLFTIPITVWVSNSFAVSDTNTSTVTILSRWLIVPTPTTRSPTRGTRISAGATTTLAGSWTNEESS</sequence>
<gene>
    <name evidence="1" type="ORF">Goshw_015631</name>
</gene>
<dbReference type="EMBL" id="JABFAF010269882">
    <property type="protein sequence ID" value="MBA0877914.1"/>
    <property type="molecule type" value="Genomic_DNA"/>
</dbReference>
<keyword evidence="2" id="KW-1185">Reference proteome</keyword>